<comment type="caution">
    <text evidence="1">The sequence shown here is derived from an EMBL/GenBank/DDBJ whole genome shotgun (WGS) entry which is preliminary data.</text>
</comment>
<accession>A0A9K3K034</accession>
<gene>
    <name evidence="1" type="ORF">HanXRQr2_Chr01g0043781</name>
</gene>
<name>A0A9K3K034_HELAN</name>
<dbReference type="Proteomes" id="UP000215914">
    <property type="component" value="Unassembled WGS sequence"/>
</dbReference>
<protein>
    <submittedName>
        <fullName evidence="1">Uncharacterized protein</fullName>
    </submittedName>
</protein>
<evidence type="ECO:0000313" key="2">
    <source>
        <dbReference type="Proteomes" id="UP000215914"/>
    </source>
</evidence>
<evidence type="ECO:0000313" key="1">
    <source>
        <dbReference type="EMBL" id="KAF5823945.1"/>
    </source>
</evidence>
<dbReference type="Gramene" id="mRNA:HanXRQr2_Chr01g0043781">
    <property type="protein sequence ID" value="CDS:HanXRQr2_Chr01g0043781.1"/>
    <property type="gene ID" value="HanXRQr2_Chr01g0043781"/>
</dbReference>
<sequence>MHEPDKFKYCKFWRYIIDSGKTSILEFDKFKYFRCLSLQTDSGNFLNPIPSKCNTLT</sequence>
<dbReference type="AlphaFoldDB" id="A0A9K3K034"/>
<reference evidence="1" key="1">
    <citation type="journal article" date="2017" name="Nature">
        <title>The sunflower genome provides insights into oil metabolism, flowering and Asterid evolution.</title>
        <authorList>
            <person name="Badouin H."/>
            <person name="Gouzy J."/>
            <person name="Grassa C.J."/>
            <person name="Murat F."/>
            <person name="Staton S.E."/>
            <person name="Cottret L."/>
            <person name="Lelandais-Briere C."/>
            <person name="Owens G.L."/>
            <person name="Carrere S."/>
            <person name="Mayjonade B."/>
            <person name="Legrand L."/>
            <person name="Gill N."/>
            <person name="Kane N.C."/>
            <person name="Bowers J.E."/>
            <person name="Hubner S."/>
            <person name="Bellec A."/>
            <person name="Berard A."/>
            <person name="Berges H."/>
            <person name="Blanchet N."/>
            <person name="Boniface M.C."/>
            <person name="Brunel D."/>
            <person name="Catrice O."/>
            <person name="Chaidir N."/>
            <person name="Claudel C."/>
            <person name="Donnadieu C."/>
            <person name="Faraut T."/>
            <person name="Fievet G."/>
            <person name="Helmstetter N."/>
            <person name="King M."/>
            <person name="Knapp S.J."/>
            <person name="Lai Z."/>
            <person name="Le Paslier M.C."/>
            <person name="Lippi Y."/>
            <person name="Lorenzon L."/>
            <person name="Mandel J.R."/>
            <person name="Marage G."/>
            <person name="Marchand G."/>
            <person name="Marquand E."/>
            <person name="Bret-Mestries E."/>
            <person name="Morien E."/>
            <person name="Nambeesan S."/>
            <person name="Nguyen T."/>
            <person name="Pegot-Espagnet P."/>
            <person name="Pouilly N."/>
            <person name="Raftis F."/>
            <person name="Sallet E."/>
            <person name="Schiex T."/>
            <person name="Thomas J."/>
            <person name="Vandecasteele C."/>
            <person name="Vares D."/>
            <person name="Vear F."/>
            <person name="Vautrin S."/>
            <person name="Crespi M."/>
            <person name="Mangin B."/>
            <person name="Burke J.M."/>
            <person name="Salse J."/>
            <person name="Munos S."/>
            <person name="Vincourt P."/>
            <person name="Rieseberg L.H."/>
            <person name="Langlade N.B."/>
        </authorList>
    </citation>
    <scope>NUCLEOTIDE SEQUENCE</scope>
    <source>
        <tissue evidence="1">Leaves</tissue>
    </source>
</reference>
<proteinExistence type="predicted"/>
<dbReference type="EMBL" id="MNCJ02000316">
    <property type="protein sequence ID" value="KAF5823945.1"/>
    <property type="molecule type" value="Genomic_DNA"/>
</dbReference>
<organism evidence="1 2">
    <name type="scientific">Helianthus annuus</name>
    <name type="common">Common sunflower</name>
    <dbReference type="NCBI Taxonomy" id="4232"/>
    <lineage>
        <taxon>Eukaryota</taxon>
        <taxon>Viridiplantae</taxon>
        <taxon>Streptophyta</taxon>
        <taxon>Embryophyta</taxon>
        <taxon>Tracheophyta</taxon>
        <taxon>Spermatophyta</taxon>
        <taxon>Magnoliopsida</taxon>
        <taxon>eudicotyledons</taxon>
        <taxon>Gunneridae</taxon>
        <taxon>Pentapetalae</taxon>
        <taxon>asterids</taxon>
        <taxon>campanulids</taxon>
        <taxon>Asterales</taxon>
        <taxon>Asteraceae</taxon>
        <taxon>Asteroideae</taxon>
        <taxon>Heliantheae alliance</taxon>
        <taxon>Heliantheae</taxon>
        <taxon>Helianthus</taxon>
    </lineage>
</organism>
<reference evidence="1" key="2">
    <citation type="submission" date="2020-06" db="EMBL/GenBank/DDBJ databases">
        <title>Helianthus annuus Genome sequencing and assembly Release 2.</title>
        <authorList>
            <person name="Gouzy J."/>
            <person name="Langlade N."/>
            <person name="Munos S."/>
        </authorList>
    </citation>
    <scope>NUCLEOTIDE SEQUENCE</scope>
    <source>
        <tissue evidence="1">Leaves</tissue>
    </source>
</reference>
<keyword evidence="2" id="KW-1185">Reference proteome</keyword>